<gene>
    <name evidence="3" type="ORF">AOA14_16335</name>
</gene>
<dbReference type="SMART" id="SM00318">
    <property type="entry name" value="SNc"/>
    <property type="match status" value="1"/>
</dbReference>
<accession>A0A142W2D0</accession>
<organism evidence="3 4">
    <name type="scientific">Sphingopyxis terrae subsp. terrae NBRC 15098</name>
    <dbReference type="NCBI Taxonomy" id="1219058"/>
    <lineage>
        <taxon>Bacteria</taxon>
        <taxon>Pseudomonadati</taxon>
        <taxon>Pseudomonadota</taxon>
        <taxon>Alphaproteobacteria</taxon>
        <taxon>Sphingomonadales</taxon>
        <taxon>Sphingomonadaceae</taxon>
        <taxon>Sphingopyxis</taxon>
    </lineage>
</organism>
<dbReference type="PROSITE" id="PS50830">
    <property type="entry name" value="TNASE_3"/>
    <property type="match status" value="1"/>
</dbReference>
<dbReference type="AlphaFoldDB" id="A0A142W2D0"/>
<proteinExistence type="predicted"/>
<name>A0A142W2D0_9SPHN</name>
<evidence type="ECO:0000313" key="3">
    <source>
        <dbReference type="EMBL" id="AMU96173.1"/>
    </source>
</evidence>
<evidence type="ECO:0000313" key="4">
    <source>
        <dbReference type="Proteomes" id="UP000076234"/>
    </source>
</evidence>
<dbReference type="SUPFAM" id="SSF50199">
    <property type="entry name" value="Staphylococcal nuclease"/>
    <property type="match status" value="1"/>
</dbReference>
<reference evidence="3 4" key="2">
    <citation type="journal article" date="2016" name="Genome Announc.">
        <title>Complete Genome Sequence of Sphingopyxis terrae Strain 203-1 (NBRC 111660), a Polyethylene Glycol Degrader.</title>
        <authorList>
            <person name="Ohtsubo Y."/>
            <person name="Nonoyama S."/>
            <person name="Nagata Y."/>
            <person name="Numata M."/>
            <person name="Tsuchikane K."/>
            <person name="Hosoyama A."/>
            <person name="Yamazoe A."/>
            <person name="Tsuda M."/>
            <person name="Fujita N."/>
            <person name="Kawai F."/>
        </authorList>
    </citation>
    <scope>NUCLEOTIDE SEQUENCE [LARGE SCALE GENOMIC DNA]</scope>
    <source>
        <strain evidence="3 4">203-1</strain>
    </source>
</reference>
<dbReference type="InterPro" id="IPR035437">
    <property type="entry name" value="SNase_OB-fold_sf"/>
</dbReference>
<protein>
    <recommendedName>
        <fullName evidence="2">TNase-like domain-containing protein</fullName>
    </recommendedName>
</protein>
<dbReference type="InterPro" id="IPR016071">
    <property type="entry name" value="Staphylococal_nuclease_OB-fold"/>
</dbReference>
<dbReference type="Proteomes" id="UP000076234">
    <property type="component" value="Chromosome"/>
</dbReference>
<dbReference type="KEGG" id="ster:AOA14_16335"/>
<dbReference type="Gene3D" id="2.40.50.90">
    <property type="match status" value="1"/>
</dbReference>
<dbReference type="EMBL" id="CP013342">
    <property type="protein sequence ID" value="AMU96173.1"/>
    <property type="molecule type" value="Genomic_DNA"/>
</dbReference>
<feature type="chain" id="PRO_5007502500" description="TNase-like domain-containing protein" evidence="1">
    <location>
        <begin position="25"/>
        <end position="152"/>
    </location>
</feature>
<dbReference type="Pfam" id="PF00565">
    <property type="entry name" value="SNase"/>
    <property type="match status" value="1"/>
</dbReference>
<dbReference type="RefSeq" id="WP_062902552.1">
    <property type="nucleotide sequence ID" value="NZ_CP013342.1"/>
</dbReference>
<reference evidence="4" key="1">
    <citation type="submission" date="2015-11" db="EMBL/GenBank/DDBJ databases">
        <title>Complete genome sequence of a polyethylene glycol-degrading strain Sphingopyxis terrae strain 203-1 (NBRC 15098).</title>
        <authorList>
            <person name="Yoshiyuki O."/>
            <person name="Shouta N."/>
            <person name="Nagata Y."/>
            <person name="Numata M."/>
            <person name="Tsuchikane K."/>
            <person name="Hosoyama A."/>
            <person name="Yamazoe A."/>
            <person name="Tsuda M."/>
            <person name="Fujita N."/>
            <person name="Kawai F."/>
        </authorList>
    </citation>
    <scope>NUCLEOTIDE SEQUENCE [LARGE SCALE GENOMIC DNA]</scope>
    <source>
        <strain evidence="4">203-1</strain>
    </source>
</reference>
<evidence type="ECO:0000256" key="1">
    <source>
        <dbReference type="SAM" id="SignalP"/>
    </source>
</evidence>
<evidence type="ECO:0000259" key="2">
    <source>
        <dbReference type="PROSITE" id="PS50830"/>
    </source>
</evidence>
<keyword evidence="1" id="KW-0732">Signal</keyword>
<feature type="signal peptide" evidence="1">
    <location>
        <begin position="1"/>
        <end position="24"/>
    </location>
</feature>
<sequence length="152" mass="16029">MVTLLIRLALANILAGAAVAPALAQDISGPAQAVDGDSLSLSGISVRLYGIDAPEYDQKCTRGGEAWDCGKAAAAKLGELVARGSVRCQQRDIDDYGRNVAVCTVNGTDLGRAMVEAGMALAFRPYSDAYVLGREPIKRWRWGSAVPPCIYG</sequence>
<dbReference type="STRING" id="1219058.AOA14_16335"/>
<feature type="domain" description="TNase-like" evidence="2">
    <location>
        <begin position="32"/>
        <end position="120"/>
    </location>
</feature>